<comment type="caution">
    <text evidence="1">The sequence shown here is derived from an EMBL/GenBank/DDBJ whole genome shotgun (WGS) entry which is preliminary data.</text>
</comment>
<reference evidence="2" key="1">
    <citation type="submission" date="2017-01" db="EMBL/GenBank/DDBJ databases">
        <title>Comparative genomics of anhydrobiosis in the tardigrade Hypsibius dujardini.</title>
        <authorList>
            <person name="Yoshida Y."/>
            <person name="Koutsovoulos G."/>
            <person name="Laetsch D."/>
            <person name="Stevens L."/>
            <person name="Kumar S."/>
            <person name="Horikawa D."/>
            <person name="Ishino K."/>
            <person name="Komine S."/>
            <person name="Tomita M."/>
            <person name="Blaxter M."/>
            <person name="Arakawa K."/>
        </authorList>
    </citation>
    <scope>NUCLEOTIDE SEQUENCE [LARGE SCALE GENOMIC DNA]</scope>
    <source>
        <strain evidence="2">Z151</strain>
    </source>
</reference>
<evidence type="ECO:0000313" key="2">
    <source>
        <dbReference type="Proteomes" id="UP000192578"/>
    </source>
</evidence>
<name>A0A9X6NIY9_HYPEX</name>
<evidence type="ECO:0000313" key="1">
    <source>
        <dbReference type="EMBL" id="OWA50229.1"/>
    </source>
</evidence>
<gene>
    <name evidence="1" type="ORF">BV898_14752</name>
</gene>
<dbReference type="Proteomes" id="UP000192578">
    <property type="component" value="Unassembled WGS sequence"/>
</dbReference>
<protein>
    <submittedName>
        <fullName evidence="1">Uncharacterized protein</fullName>
    </submittedName>
</protein>
<dbReference type="EMBL" id="MTYJ01000186">
    <property type="protein sequence ID" value="OWA50229.1"/>
    <property type="molecule type" value="Genomic_DNA"/>
</dbReference>
<proteinExistence type="predicted"/>
<sequence>MIRITTVIFGDALTNGYATSQSAFDAAFYEASRCILISVASGAGLTNADRTRPFISARQPTSTVLVQRDQSAVAALQLDDIVLLRTT</sequence>
<dbReference type="AlphaFoldDB" id="A0A9X6NIY9"/>
<keyword evidence="2" id="KW-1185">Reference proteome</keyword>
<organism evidence="1 2">
    <name type="scientific">Hypsibius exemplaris</name>
    <name type="common">Freshwater tardigrade</name>
    <dbReference type="NCBI Taxonomy" id="2072580"/>
    <lineage>
        <taxon>Eukaryota</taxon>
        <taxon>Metazoa</taxon>
        <taxon>Ecdysozoa</taxon>
        <taxon>Tardigrada</taxon>
        <taxon>Eutardigrada</taxon>
        <taxon>Parachela</taxon>
        <taxon>Hypsibioidea</taxon>
        <taxon>Hypsibiidae</taxon>
        <taxon>Hypsibius</taxon>
    </lineage>
</organism>
<accession>A0A9X6NIY9</accession>